<gene>
    <name evidence="2" type="ORF">N784_06150</name>
</gene>
<protein>
    <recommendedName>
        <fullName evidence="4">Sigma-X negative effector</fullName>
    </recommendedName>
</protein>
<evidence type="ECO:0008006" key="4">
    <source>
        <dbReference type="Google" id="ProtNLM"/>
    </source>
</evidence>
<dbReference type="Proteomes" id="UP000030401">
    <property type="component" value="Unassembled WGS sequence"/>
</dbReference>
<keyword evidence="1" id="KW-0472">Membrane</keyword>
<keyword evidence="1" id="KW-0812">Transmembrane</keyword>
<evidence type="ECO:0000313" key="3">
    <source>
        <dbReference type="Proteomes" id="UP000030401"/>
    </source>
</evidence>
<dbReference type="STRING" id="1385512.N784_06150"/>
<dbReference type="EMBL" id="AVPG01000017">
    <property type="protein sequence ID" value="KGX86014.1"/>
    <property type="molecule type" value="Genomic_DNA"/>
</dbReference>
<evidence type="ECO:0000256" key="1">
    <source>
        <dbReference type="SAM" id="Phobius"/>
    </source>
</evidence>
<sequence>MKKHNQYEKQMLQHLLTQMPTIEDTQSKESLYHSVINRMKEEPLEKKVTWKSSKLFSRPVVMVTSILIFMLISFPLVWQQMSKSDVVQMVRYSSPLLKEEDLIVDSHFQNEVSTDLATLQKQYPIAEQEGTETNERFDKVHASQPSLTTTVREGQQQATVGVPTKEGDAIVPISFVVSNQLATIDEMYHYIAESIETEKLGLGAYLLRDVSFTREEGSNRIVARFPEQFLLPKGVEQEQNLLESLQVMSQTSNVDTIQLQQGDTPGVLFPHKGMVYALDLNRMHKRAYELYQGERFFLVPLPLEEDTTIEEAIDEMYQSYGDSKAPLIPEDVQFSSIQSVNENTLAFTFQAESSITDSFEYIAMIEGIMMTAKSFQYEYVKFYKSPVVTIGPYNMEELIAIPTSINPISVPEMGER</sequence>
<keyword evidence="1" id="KW-1133">Transmembrane helix</keyword>
<proteinExistence type="predicted"/>
<dbReference type="eggNOG" id="ENOG50331H4">
    <property type="taxonomic scope" value="Bacteria"/>
</dbReference>
<feature type="transmembrane region" description="Helical" evidence="1">
    <location>
        <begin position="55"/>
        <end position="78"/>
    </location>
</feature>
<dbReference type="OrthoDB" id="2965336at2"/>
<organism evidence="2 3">
    <name type="scientific">Pontibacillus litoralis JSM 072002</name>
    <dbReference type="NCBI Taxonomy" id="1385512"/>
    <lineage>
        <taxon>Bacteria</taxon>
        <taxon>Bacillati</taxon>
        <taxon>Bacillota</taxon>
        <taxon>Bacilli</taxon>
        <taxon>Bacillales</taxon>
        <taxon>Bacillaceae</taxon>
        <taxon>Pontibacillus</taxon>
    </lineage>
</organism>
<keyword evidence="3" id="KW-1185">Reference proteome</keyword>
<reference evidence="2 3" key="1">
    <citation type="submission" date="2013-08" db="EMBL/GenBank/DDBJ databases">
        <authorList>
            <person name="Huang J."/>
            <person name="Wang G."/>
        </authorList>
    </citation>
    <scope>NUCLEOTIDE SEQUENCE [LARGE SCALE GENOMIC DNA]</scope>
    <source>
        <strain evidence="2 3">JSM 072002</strain>
    </source>
</reference>
<name>A0A0A5G1X5_9BACI</name>
<dbReference type="RefSeq" id="WP_036834909.1">
    <property type="nucleotide sequence ID" value="NZ_AVPG01000017.1"/>
</dbReference>
<comment type="caution">
    <text evidence="2">The sequence shown here is derived from an EMBL/GenBank/DDBJ whole genome shotgun (WGS) entry which is preliminary data.</text>
</comment>
<accession>A0A0A5G1X5</accession>
<evidence type="ECO:0000313" key="2">
    <source>
        <dbReference type="EMBL" id="KGX86014.1"/>
    </source>
</evidence>
<dbReference type="AlphaFoldDB" id="A0A0A5G1X5"/>